<dbReference type="EMBL" id="CAJVQC010009178">
    <property type="protein sequence ID" value="CAG8601474.1"/>
    <property type="molecule type" value="Genomic_DNA"/>
</dbReference>
<organism evidence="1 2">
    <name type="scientific">Racocetra persica</name>
    <dbReference type="NCBI Taxonomy" id="160502"/>
    <lineage>
        <taxon>Eukaryota</taxon>
        <taxon>Fungi</taxon>
        <taxon>Fungi incertae sedis</taxon>
        <taxon>Mucoromycota</taxon>
        <taxon>Glomeromycotina</taxon>
        <taxon>Glomeromycetes</taxon>
        <taxon>Diversisporales</taxon>
        <taxon>Gigasporaceae</taxon>
        <taxon>Racocetra</taxon>
    </lineage>
</organism>
<gene>
    <name evidence="1" type="ORF">RPERSI_LOCUS5938</name>
</gene>
<evidence type="ECO:0000313" key="1">
    <source>
        <dbReference type="EMBL" id="CAG8601474.1"/>
    </source>
</evidence>
<feature type="non-terminal residue" evidence="1">
    <location>
        <position position="58"/>
    </location>
</feature>
<protein>
    <submittedName>
        <fullName evidence="1">15439_t:CDS:1</fullName>
    </submittedName>
</protein>
<evidence type="ECO:0000313" key="2">
    <source>
        <dbReference type="Proteomes" id="UP000789920"/>
    </source>
</evidence>
<reference evidence="1" key="1">
    <citation type="submission" date="2021-06" db="EMBL/GenBank/DDBJ databases">
        <authorList>
            <person name="Kallberg Y."/>
            <person name="Tangrot J."/>
            <person name="Rosling A."/>
        </authorList>
    </citation>
    <scope>NUCLEOTIDE SEQUENCE</scope>
    <source>
        <strain evidence="1">MA461A</strain>
    </source>
</reference>
<dbReference type="Proteomes" id="UP000789920">
    <property type="component" value="Unassembled WGS sequence"/>
</dbReference>
<comment type="caution">
    <text evidence="1">The sequence shown here is derived from an EMBL/GenBank/DDBJ whole genome shotgun (WGS) entry which is preliminary data.</text>
</comment>
<keyword evidence="2" id="KW-1185">Reference proteome</keyword>
<name>A0ACA9MVM6_9GLOM</name>
<accession>A0ACA9MVM6</accession>
<sequence length="58" mass="6647">MQIFTEQKTVLAEVNGTPSGYVNLYNACISYEPKERLSLKDILDRLKELSKENIEIIS</sequence>
<proteinExistence type="predicted"/>